<keyword evidence="2" id="KW-1185">Reference proteome</keyword>
<accession>A0A9W4UGA6</accession>
<gene>
    <name evidence="1" type="ORF">PDIGIT_LOCUS8263</name>
</gene>
<comment type="caution">
    <text evidence="1">The sequence shown here is derived from an EMBL/GenBank/DDBJ whole genome shotgun (WGS) entry which is preliminary data.</text>
</comment>
<reference evidence="1" key="1">
    <citation type="submission" date="2023-01" db="EMBL/GenBank/DDBJ databases">
        <authorList>
            <person name="Van Ghelder C."/>
            <person name="Rancurel C."/>
        </authorList>
    </citation>
    <scope>NUCLEOTIDE SEQUENCE</scope>
    <source>
        <strain evidence="1">CNCM I-4278</strain>
    </source>
</reference>
<proteinExistence type="predicted"/>
<evidence type="ECO:0000313" key="1">
    <source>
        <dbReference type="EMBL" id="CAI6335184.1"/>
    </source>
</evidence>
<organism evidence="1 2">
    <name type="scientific">Periconia digitata</name>
    <dbReference type="NCBI Taxonomy" id="1303443"/>
    <lineage>
        <taxon>Eukaryota</taxon>
        <taxon>Fungi</taxon>
        <taxon>Dikarya</taxon>
        <taxon>Ascomycota</taxon>
        <taxon>Pezizomycotina</taxon>
        <taxon>Dothideomycetes</taxon>
        <taxon>Pleosporomycetidae</taxon>
        <taxon>Pleosporales</taxon>
        <taxon>Massarineae</taxon>
        <taxon>Periconiaceae</taxon>
        <taxon>Periconia</taxon>
    </lineage>
</organism>
<evidence type="ECO:0000313" key="2">
    <source>
        <dbReference type="Proteomes" id="UP001152607"/>
    </source>
</evidence>
<name>A0A9W4UGA6_9PLEO</name>
<protein>
    <submittedName>
        <fullName evidence="1">Uncharacterized protein</fullName>
    </submittedName>
</protein>
<dbReference type="AlphaFoldDB" id="A0A9W4UGA6"/>
<sequence>MHGILNRAILIKITQELYRSPCRDYDGEKHTQSAQAPAECLTALPVECDARVGLMMAQPSFHSAFRIEGVQRIAALPQGAFPSYCMLKGLVSSRQQMETLNTDPARE</sequence>
<dbReference type="EMBL" id="CAOQHR010000005">
    <property type="protein sequence ID" value="CAI6335184.1"/>
    <property type="molecule type" value="Genomic_DNA"/>
</dbReference>
<dbReference type="Proteomes" id="UP001152607">
    <property type="component" value="Unassembled WGS sequence"/>
</dbReference>